<dbReference type="EMBL" id="BMAO01020281">
    <property type="protein sequence ID" value="GFQ66258.1"/>
    <property type="molecule type" value="Genomic_DNA"/>
</dbReference>
<name>A0A8X6KAR4_TRICU</name>
<proteinExistence type="predicted"/>
<dbReference type="Proteomes" id="UP000887116">
    <property type="component" value="Unassembled WGS sequence"/>
</dbReference>
<evidence type="ECO:0000313" key="1">
    <source>
        <dbReference type="EMBL" id="GFQ66258.1"/>
    </source>
</evidence>
<accession>A0A8X6KAR4</accession>
<comment type="caution">
    <text evidence="1">The sequence shown here is derived from an EMBL/GenBank/DDBJ whole genome shotgun (WGS) entry which is preliminary data.</text>
</comment>
<keyword evidence="2" id="KW-1185">Reference proteome</keyword>
<protein>
    <submittedName>
        <fullName evidence="1">Uncharacterized protein</fullName>
    </submittedName>
</protein>
<dbReference type="OrthoDB" id="10417781at2759"/>
<sequence length="87" mass="9704">MLGLMIKFTPTLLTMKPSLPDISHKTKCIYALPKSPVFRLTKTLSYALTIHYTVIFNVVCIHDLSNVGFSSVISKSRTLVVVAQYNS</sequence>
<organism evidence="1 2">
    <name type="scientific">Trichonephila clavata</name>
    <name type="common">Joro spider</name>
    <name type="synonym">Nephila clavata</name>
    <dbReference type="NCBI Taxonomy" id="2740835"/>
    <lineage>
        <taxon>Eukaryota</taxon>
        <taxon>Metazoa</taxon>
        <taxon>Ecdysozoa</taxon>
        <taxon>Arthropoda</taxon>
        <taxon>Chelicerata</taxon>
        <taxon>Arachnida</taxon>
        <taxon>Araneae</taxon>
        <taxon>Araneomorphae</taxon>
        <taxon>Entelegynae</taxon>
        <taxon>Araneoidea</taxon>
        <taxon>Nephilidae</taxon>
        <taxon>Trichonephila</taxon>
    </lineage>
</organism>
<reference evidence="1" key="1">
    <citation type="submission" date="2020-07" db="EMBL/GenBank/DDBJ databases">
        <title>Multicomponent nature underlies the extraordinary mechanical properties of spider dragline silk.</title>
        <authorList>
            <person name="Kono N."/>
            <person name="Nakamura H."/>
            <person name="Mori M."/>
            <person name="Yoshida Y."/>
            <person name="Ohtoshi R."/>
            <person name="Malay A.D."/>
            <person name="Moran D.A.P."/>
            <person name="Tomita M."/>
            <person name="Numata K."/>
            <person name="Arakawa K."/>
        </authorList>
    </citation>
    <scope>NUCLEOTIDE SEQUENCE</scope>
</reference>
<gene>
    <name evidence="1" type="ORF">TNCT_423181</name>
</gene>
<evidence type="ECO:0000313" key="2">
    <source>
        <dbReference type="Proteomes" id="UP000887116"/>
    </source>
</evidence>
<dbReference type="AlphaFoldDB" id="A0A8X6KAR4"/>